<evidence type="ECO:0000256" key="14">
    <source>
        <dbReference type="SAM" id="Coils"/>
    </source>
</evidence>
<dbReference type="InterPro" id="IPR036890">
    <property type="entry name" value="HATPase_C_sf"/>
</dbReference>
<dbReference type="Gene3D" id="1.10.287.130">
    <property type="match status" value="1"/>
</dbReference>
<dbReference type="FunFam" id="3.30.565.10:FF:000011">
    <property type="entry name" value="Sensor histidine kinase CpxA"/>
    <property type="match status" value="1"/>
</dbReference>
<evidence type="ECO:0000256" key="7">
    <source>
        <dbReference type="ARBA" id="ARBA00022692"/>
    </source>
</evidence>
<dbReference type="Gene3D" id="3.30.565.10">
    <property type="entry name" value="Histidine kinase-like ATPase, C-terminal domain"/>
    <property type="match status" value="1"/>
</dbReference>
<evidence type="ECO:0000256" key="2">
    <source>
        <dbReference type="ARBA" id="ARBA00004651"/>
    </source>
</evidence>
<keyword evidence="9" id="KW-0418">Kinase</keyword>
<dbReference type="GO" id="GO:0000155">
    <property type="term" value="F:phosphorelay sensor kinase activity"/>
    <property type="evidence" value="ECO:0007669"/>
    <property type="project" value="InterPro"/>
</dbReference>
<dbReference type="Proteomes" id="UP000006457">
    <property type="component" value="Unassembled WGS sequence"/>
</dbReference>
<dbReference type="PANTHER" id="PTHR45528:SF1">
    <property type="entry name" value="SENSOR HISTIDINE KINASE CPXA"/>
    <property type="match status" value="1"/>
</dbReference>
<evidence type="ECO:0000256" key="13">
    <source>
        <dbReference type="ARBA" id="ARBA00023136"/>
    </source>
</evidence>
<comment type="subcellular location">
    <subcellularLocation>
        <location evidence="2">Cell membrane</location>
        <topology evidence="2">Multi-pass membrane protein</topology>
    </subcellularLocation>
</comment>
<dbReference type="SMART" id="SM00387">
    <property type="entry name" value="HATPase_c"/>
    <property type="match status" value="1"/>
</dbReference>
<dbReference type="InterPro" id="IPR058125">
    <property type="entry name" value="CpxA"/>
</dbReference>
<keyword evidence="13 15" id="KW-0472">Membrane</keyword>
<feature type="domain" description="Histidine kinase" evidence="16">
    <location>
        <begin position="250"/>
        <end position="461"/>
    </location>
</feature>
<protein>
    <recommendedName>
        <fullName evidence="3">histidine kinase</fullName>
        <ecNumber evidence="3">2.7.13.3</ecNumber>
    </recommendedName>
</protein>
<proteinExistence type="predicted"/>
<gene>
    <name evidence="18" type="ORF">HMPREF1052_0760</name>
</gene>
<evidence type="ECO:0000256" key="4">
    <source>
        <dbReference type="ARBA" id="ARBA00022475"/>
    </source>
</evidence>
<dbReference type="NCBIfam" id="NF007007">
    <property type="entry name" value="PRK09470.1"/>
    <property type="match status" value="1"/>
</dbReference>
<evidence type="ECO:0000256" key="10">
    <source>
        <dbReference type="ARBA" id="ARBA00022840"/>
    </source>
</evidence>
<evidence type="ECO:0000259" key="17">
    <source>
        <dbReference type="PROSITE" id="PS50885"/>
    </source>
</evidence>
<dbReference type="PROSITE" id="PS50885">
    <property type="entry name" value="HAMP"/>
    <property type="match status" value="1"/>
</dbReference>
<keyword evidence="12" id="KW-0902">Two-component regulatory system</keyword>
<sequence>MLIRKMQNNLQSITAQIFAFFWFTLTILLLLAFFIPSLDNRIYKELKNDELAAYQKQIVTSIRNNQISHLLIAPSKLSVDSADSIHPILVDKNNSIIGAKNNELNAVRQFVVQSNNTARPLVKNFDNIQLAGPFIVHTNSRTDEPFLLYFVKKVNPQQEALSFMFDHPAIMILLIMLLSSPFLWWLAWNITRPVRKLQQFASAVTLGDFTKHKELEQQGPEELRQLSRSFNKMTEALDDLLSTRQSLLYSISHELRTPLTRLQLAAALIRRCQGESNEIKRIETETERLDNMINDLLALSRNQLKAQLERDTFQITEFWEEVIEDTKFEAEQRNINFNVIYKIPSPEKYTITGNQQSLASALENILRNALKYTNNTVNITFSLELYTLCICIDDNGPGIPDEEYSKIFIPFYRIDTARTRSTGGTGLGLAIVKNIIQQHHGEIMASRSKLGGLKVTMKLPL</sequence>
<comment type="catalytic activity">
    <reaction evidence="1">
        <text>ATP + protein L-histidine = ADP + protein N-phospho-L-histidine.</text>
        <dbReference type="EC" id="2.7.13.3"/>
    </reaction>
</comment>
<dbReference type="SUPFAM" id="SSF47384">
    <property type="entry name" value="Homodimeric domain of signal transducing histidine kinase"/>
    <property type="match status" value="1"/>
</dbReference>
<evidence type="ECO:0000256" key="12">
    <source>
        <dbReference type="ARBA" id="ARBA00023012"/>
    </source>
</evidence>
<dbReference type="SUPFAM" id="SSF158472">
    <property type="entry name" value="HAMP domain-like"/>
    <property type="match status" value="1"/>
</dbReference>
<dbReference type="GO" id="GO:0005524">
    <property type="term" value="F:ATP binding"/>
    <property type="evidence" value="ECO:0007669"/>
    <property type="project" value="UniProtKB-KW"/>
</dbReference>
<evidence type="ECO:0000259" key="16">
    <source>
        <dbReference type="PROSITE" id="PS50109"/>
    </source>
</evidence>
<dbReference type="InterPro" id="IPR003594">
    <property type="entry name" value="HATPase_dom"/>
</dbReference>
<keyword evidence="7 15" id="KW-0812">Transmembrane</keyword>
<dbReference type="PRINTS" id="PR00344">
    <property type="entry name" value="BCTRLSENSOR"/>
</dbReference>
<evidence type="ECO:0000313" key="19">
    <source>
        <dbReference type="Proteomes" id="UP000006457"/>
    </source>
</evidence>
<dbReference type="Pfam" id="PF00672">
    <property type="entry name" value="HAMP"/>
    <property type="match status" value="1"/>
</dbReference>
<dbReference type="CDD" id="cd06225">
    <property type="entry name" value="HAMP"/>
    <property type="match status" value="1"/>
</dbReference>
<dbReference type="RefSeq" id="WP_005761879.1">
    <property type="nucleotide sequence ID" value="NZ_AJSX01000047.1"/>
</dbReference>
<dbReference type="CDD" id="cd00082">
    <property type="entry name" value="HisKA"/>
    <property type="match status" value="1"/>
</dbReference>
<keyword evidence="19" id="KW-1185">Reference proteome</keyword>
<keyword evidence="11 15" id="KW-1133">Transmembrane helix</keyword>
<keyword evidence="14" id="KW-0175">Coiled coil</keyword>
<dbReference type="Pfam" id="PF00512">
    <property type="entry name" value="HisKA"/>
    <property type="match status" value="1"/>
</dbReference>
<evidence type="ECO:0000313" key="18">
    <source>
        <dbReference type="EMBL" id="EIJ67387.1"/>
    </source>
</evidence>
<dbReference type="InterPro" id="IPR005467">
    <property type="entry name" value="His_kinase_dom"/>
</dbReference>
<reference evidence="18 19" key="1">
    <citation type="submission" date="2012-03" db="EMBL/GenBank/DDBJ databases">
        <authorList>
            <person name="Harkins D.M."/>
            <person name="Madupu R."/>
            <person name="Durkin A.S."/>
            <person name="Torralba M."/>
            <person name="Methe B."/>
            <person name="Sutton G.G."/>
            <person name="Nelson K.E."/>
        </authorList>
    </citation>
    <scope>NUCLEOTIDE SEQUENCE [LARGE SCALE GENOMIC DNA]</scope>
    <source>
        <strain evidence="18 19">CCUG 2042</strain>
    </source>
</reference>
<keyword evidence="4" id="KW-1003">Cell membrane</keyword>
<comment type="caution">
    <text evidence="18">The sequence shown here is derived from an EMBL/GenBank/DDBJ whole genome shotgun (WGS) entry which is preliminary data.</text>
</comment>
<dbReference type="PROSITE" id="PS50109">
    <property type="entry name" value="HIS_KIN"/>
    <property type="match status" value="1"/>
</dbReference>
<evidence type="ECO:0000256" key="5">
    <source>
        <dbReference type="ARBA" id="ARBA00022553"/>
    </source>
</evidence>
<dbReference type="Gene3D" id="6.10.340.10">
    <property type="match status" value="1"/>
</dbReference>
<dbReference type="SUPFAM" id="SSF55874">
    <property type="entry name" value="ATPase domain of HSP90 chaperone/DNA topoisomerase II/histidine kinase"/>
    <property type="match status" value="1"/>
</dbReference>
<evidence type="ECO:0000256" key="9">
    <source>
        <dbReference type="ARBA" id="ARBA00022777"/>
    </source>
</evidence>
<keyword evidence="8" id="KW-0547">Nucleotide-binding</keyword>
<dbReference type="PANTHER" id="PTHR45528">
    <property type="entry name" value="SENSOR HISTIDINE KINASE CPXA"/>
    <property type="match status" value="1"/>
</dbReference>
<feature type="transmembrane region" description="Helical" evidence="15">
    <location>
        <begin position="169"/>
        <end position="188"/>
    </location>
</feature>
<dbReference type="InterPro" id="IPR003661">
    <property type="entry name" value="HisK_dim/P_dom"/>
</dbReference>
<dbReference type="InterPro" id="IPR050398">
    <property type="entry name" value="HssS/ArlS-like"/>
</dbReference>
<evidence type="ECO:0000256" key="3">
    <source>
        <dbReference type="ARBA" id="ARBA00012438"/>
    </source>
</evidence>
<name>I3D6P4_9PAST</name>
<feature type="transmembrane region" description="Helical" evidence="15">
    <location>
        <begin position="12"/>
        <end position="35"/>
    </location>
</feature>
<dbReference type="OrthoDB" id="9804645at2"/>
<dbReference type="eggNOG" id="COG2205">
    <property type="taxonomic scope" value="Bacteria"/>
</dbReference>
<evidence type="ECO:0000256" key="8">
    <source>
        <dbReference type="ARBA" id="ARBA00022741"/>
    </source>
</evidence>
<dbReference type="GO" id="GO:0005886">
    <property type="term" value="C:plasma membrane"/>
    <property type="evidence" value="ECO:0007669"/>
    <property type="project" value="UniProtKB-SubCell"/>
</dbReference>
<dbReference type="Gene3D" id="3.30.450.210">
    <property type="entry name" value="Two-component sensor protein CpxA, periplasmic domain"/>
    <property type="match status" value="1"/>
</dbReference>
<dbReference type="InterPro" id="IPR003660">
    <property type="entry name" value="HAMP_dom"/>
</dbReference>
<organism evidence="18 19">
    <name type="scientific">Pasteurella bettyae CCUG 2042</name>
    <dbReference type="NCBI Taxonomy" id="1095749"/>
    <lineage>
        <taxon>Bacteria</taxon>
        <taxon>Pseudomonadati</taxon>
        <taxon>Pseudomonadota</taxon>
        <taxon>Gammaproteobacteria</taxon>
        <taxon>Pasteurellales</taxon>
        <taxon>Pasteurellaceae</taxon>
        <taxon>Pasteurella</taxon>
    </lineage>
</organism>
<dbReference type="EMBL" id="AJSX01000047">
    <property type="protein sequence ID" value="EIJ67387.1"/>
    <property type="molecule type" value="Genomic_DNA"/>
</dbReference>
<dbReference type="InterPro" id="IPR036097">
    <property type="entry name" value="HisK_dim/P_sf"/>
</dbReference>
<keyword evidence="5" id="KW-0597">Phosphoprotein</keyword>
<accession>I3D6P4</accession>
<keyword evidence="6" id="KW-0808">Transferase</keyword>
<feature type="coiled-coil region" evidence="14">
    <location>
        <begin position="265"/>
        <end position="302"/>
    </location>
</feature>
<dbReference type="AlphaFoldDB" id="I3D6P4"/>
<dbReference type="Pfam" id="PF02518">
    <property type="entry name" value="HATPase_c"/>
    <property type="match status" value="1"/>
</dbReference>
<evidence type="ECO:0000256" key="15">
    <source>
        <dbReference type="SAM" id="Phobius"/>
    </source>
</evidence>
<evidence type="ECO:0000256" key="11">
    <source>
        <dbReference type="ARBA" id="ARBA00022989"/>
    </source>
</evidence>
<keyword evidence="10" id="KW-0067">ATP-binding</keyword>
<dbReference type="EC" id="2.7.13.3" evidence="3"/>
<dbReference type="InterPro" id="IPR004358">
    <property type="entry name" value="Sig_transdc_His_kin-like_C"/>
</dbReference>
<dbReference type="InterPro" id="IPR038515">
    <property type="entry name" value="CpxA_peri_sf"/>
</dbReference>
<dbReference type="PATRIC" id="fig|1095749.3.peg.2092"/>
<dbReference type="SMART" id="SM00388">
    <property type="entry name" value="HisKA"/>
    <property type="match status" value="1"/>
</dbReference>
<evidence type="ECO:0000256" key="1">
    <source>
        <dbReference type="ARBA" id="ARBA00000085"/>
    </source>
</evidence>
<dbReference type="SMART" id="SM00304">
    <property type="entry name" value="HAMP"/>
    <property type="match status" value="1"/>
</dbReference>
<evidence type="ECO:0000256" key="6">
    <source>
        <dbReference type="ARBA" id="ARBA00022679"/>
    </source>
</evidence>
<feature type="domain" description="HAMP" evidence="17">
    <location>
        <begin position="188"/>
        <end position="242"/>
    </location>
</feature>